<gene>
    <name evidence="2" type="ORF">KC729_17255</name>
</gene>
<evidence type="ECO:0008006" key="4">
    <source>
        <dbReference type="Google" id="ProtNLM"/>
    </source>
</evidence>
<sequence length="185" mass="19818">MRPVWKGCALVLATIVCWSGVGRAGDPGPRSARSGLDLAREAALAWAADAHFAYLENDDALGPDGNAARWGYLFYSPSRDAARGYSIENDKIVQATDLGVRFDAPPIGEGWIDSQSALTAAQAELKGKLAAYVGPPSTMLLMRGAFDEKSPDRTCWLVCFRADGLPALFLVVDATSGDVVRNWRG</sequence>
<keyword evidence="1" id="KW-0732">Signal</keyword>
<comment type="caution">
    <text evidence="2">The sequence shown here is derived from an EMBL/GenBank/DDBJ whole genome shotgun (WGS) entry which is preliminary data.</text>
</comment>
<evidence type="ECO:0000256" key="1">
    <source>
        <dbReference type="SAM" id="SignalP"/>
    </source>
</evidence>
<reference evidence="2" key="2">
    <citation type="journal article" date="2021" name="Microbiome">
        <title>Successional dynamics and alternative stable states in a saline activated sludge microbial community over 9 years.</title>
        <authorList>
            <person name="Wang Y."/>
            <person name="Ye J."/>
            <person name="Ju F."/>
            <person name="Liu L."/>
            <person name="Boyd J.A."/>
            <person name="Deng Y."/>
            <person name="Parks D.H."/>
            <person name="Jiang X."/>
            <person name="Yin X."/>
            <person name="Woodcroft B.J."/>
            <person name="Tyson G.W."/>
            <person name="Hugenholtz P."/>
            <person name="Polz M.F."/>
            <person name="Zhang T."/>
        </authorList>
    </citation>
    <scope>NUCLEOTIDE SEQUENCE</scope>
    <source>
        <strain evidence="2">HKST-UBA01</strain>
    </source>
</reference>
<reference evidence="2" key="1">
    <citation type="submission" date="2020-04" db="EMBL/GenBank/DDBJ databases">
        <authorList>
            <person name="Zhang T."/>
        </authorList>
    </citation>
    <scope>NUCLEOTIDE SEQUENCE</scope>
    <source>
        <strain evidence="2">HKST-UBA01</strain>
    </source>
</reference>
<evidence type="ECO:0000313" key="3">
    <source>
        <dbReference type="Proteomes" id="UP000697710"/>
    </source>
</evidence>
<dbReference type="Proteomes" id="UP000697710">
    <property type="component" value="Unassembled WGS sequence"/>
</dbReference>
<proteinExistence type="predicted"/>
<protein>
    <recommendedName>
        <fullName evidence="4">PepSY domain-containing protein</fullName>
    </recommendedName>
</protein>
<organism evidence="2 3">
    <name type="scientific">Eiseniibacteriota bacterium</name>
    <dbReference type="NCBI Taxonomy" id="2212470"/>
    <lineage>
        <taxon>Bacteria</taxon>
        <taxon>Candidatus Eiseniibacteriota</taxon>
    </lineage>
</organism>
<dbReference type="AlphaFoldDB" id="A0A956M1G4"/>
<feature type="chain" id="PRO_5038038981" description="PepSY domain-containing protein" evidence="1">
    <location>
        <begin position="25"/>
        <end position="185"/>
    </location>
</feature>
<feature type="signal peptide" evidence="1">
    <location>
        <begin position="1"/>
        <end position="24"/>
    </location>
</feature>
<accession>A0A956M1G4</accession>
<dbReference type="EMBL" id="JAGQHR010000695">
    <property type="protein sequence ID" value="MCA9729439.1"/>
    <property type="molecule type" value="Genomic_DNA"/>
</dbReference>
<evidence type="ECO:0000313" key="2">
    <source>
        <dbReference type="EMBL" id="MCA9729439.1"/>
    </source>
</evidence>
<name>A0A956M1G4_UNCEI</name>